<dbReference type="Proteomes" id="UP001055156">
    <property type="component" value="Unassembled WGS sequence"/>
</dbReference>
<organism evidence="7 8">
    <name type="scientific">Methylobacterium organophilum</name>
    <dbReference type="NCBI Taxonomy" id="410"/>
    <lineage>
        <taxon>Bacteria</taxon>
        <taxon>Pseudomonadati</taxon>
        <taxon>Pseudomonadota</taxon>
        <taxon>Alphaproteobacteria</taxon>
        <taxon>Hyphomicrobiales</taxon>
        <taxon>Methylobacteriaceae</taxon>
        <taxon>Methylobacterium</taxon>
    </lineage>
</organism>
<evidence type="ECO:0000259" key="5">
    <source>
        <dbReference type="PROSITE" id="PS50111"/>
    </source>
</evidence>
<feature type="transmembrane region" description="Helical" evidence="4">
    <location>
        <begin position="188"/>
        <end position="207"/>
    </location>
</feature>
<feature type="domain" description="Methyl-accepting transducer" evidence="5">
    <location>
        <begin position="295"/>
        <end position="538"/>
    </location>
</feature>
<dbReference type="InterPro" id="IPR004089">
    <property type="entry name" value="MCPsignal_dom"/>
</dbReference>
<dbReference type="SUPFAM" id="SSF58104">
    <property type="entry name" value="Methyl-accepting chemotaxis protein (MCP) signaling domain"/>
    <property type="match status" value="1"/>
</dbReference>
<dbReference type="Pfam" id="PF12729">
    <property type="entry name" value="4HB_MCP_1"/>
    <property type="match status" value="1"/>
</dbReference>
<reference evidence="7" key="2">
    <citation type="submission" date="2021-08" db="EMBL/GenBank/DDBJ databases">
        <authorList>
            <person name="Tani A."/>
            <person name="Ola A."/>
            <person name="Ogura Y."/>
            <person name="Katsura K."/>
            <person name="Hayashi T."/>
        </authorList>
    </citation>
    <scope>NUCLEOTIDE SEQUENCE</scope>
    <source>
        <strain evidence="7">NBRC 15689</strain>
    </source>
</reference>
<feature type="domain" description="HAMP" evidence="6">
    <location>
        <begin position="208"/>
        <end position="261"/>
    </location>
</feature>
<dbReference type="PRINTS" id="PR00260">
    <property type="entry name" value="CHEMTRNSDUCR"/>
</dbReference>
<gene>
    <name evidence="7" type="ORF">LKMONMHP_2983</name>
</gene>
<proteinExistence type="inferred from homology"/>
<dbReference type="InterPro" id="IPR024478">
    <property type="entry name" value="HlyB_4HB_MCP"/>
</dbReference>
<evidence type="ECO:0008006" key="9">
    <source>
        <dbReference type="Google" id="ProtNLM"/>
    </source>
</evidence>
<evidence type="ECO:0000256" key="1">
    <source>
        <dbReference type="ARBA" id="ARBA00023224"/>
    </source>
</evidence>
<dbReference type="InterPro" id="IPR004090">
    <property type="entry name" value="Chemotax_Me-accpt_rcpt"/>
</dbReference>
<dbReference type="EMBL" id="BPQV01000008">
    <property type="protein sequence ID" value="GJE28117.1"/>
    <property type="molecule type" value="Genomic_DNA"/>
</dbReference>
<dbReference type="SMART" id="SM00283">
    <property type="entry name" value="MA"/>
    <property type="match status" value="1"/>
</dbReference>
<comment type="caution">
    <text evidence="7">The sequence shown here is derived from an EMBL/GenBank/DDBJ whole genome shotgun (WGS) entry which is preliminary data.</text>
</comment>
<evidence type="ECO:0000259" key="6">
    <source>
        <dbReference type="PROSITE" id="PS50885"/>
    </source>
</evidence>
<reference evidence="7" key="1">
    <citation type="journal article" date="2021" name="Front. Microbiol.">
        <title>Comprehensive Comparative Genomics and Phenotyping of Methylobacterium Species.</title>
        <authorList>
            <person name="Alessa O."/>
            <person name="Ogura Y."/>
            <person name="Fujitani Y."/>
            <person name="Takami H."/>
            <person name="Hayashi T."/>
            <person name="Sahin N."/>
            <person name="Tani A."/>
        </authorList>
    </citation>
    <scope>NUCLEOTIDE SEQUENCE</scope>
    <source>
        <strain evidence="7">NBRC 15689</strain>
    </source>
</reference>
<sequence>MKVSLKQSLIGLFAIMLVLSVAQGVMALVKLEAIGGQTTALLDNTIPSMNEANAINILVVRTRLWQFRYMTALDESGKTQSAAKVTDMIRERNAKVDGYRALIVSPEEQAIYEDLQIKLNAVKTDWDELRAFPADRQAEAMAFFTGPMQVRYLAVTAAAAKLVEINLAASRAADAAIRSEQASAWRTTLIMLSLALLTALSAAAYSFTGVSRPIGRMTVAMRRLAGGDTAFDIPYGQRRDEIGEMSAAIRVFRENLLHTRQLEAETVSARASAEEQRKAGMRQLADGFEAAVGGIVARLGAAAGDLQGTAQTMSATAGETAAQSTSVAAAAEEAATNVNAVAAAAEELGTSVDEIGRQVGSSADLARIAVGEANQTAQLVQDLSQAAARIGDVVSLISTIAGQTNLLALNATIEAARAGEAGRGFAVVAAEVKELASQTGRATEEIGRQIAQIQGSTDQAVEAIGGIAGRIREISSVATTIAAAVEQQGAATQEIVRNVAQAAMGAGEVTHNIAGVAGAAEETGSAATQVLASASALAQQAEHLGAEMTRFLGSVRAA</sequence>
<comment type="similarity">
    <text evidence="2">Belongs to the methyl-accepting chemotaxis (MCP) protein family.</text>
</comment>
<dbReference type="CDD" id="cd06225">
    <property type="entry name" value="HAMP"/>
    <property type="match status" value="1"/>
</dbReference>
<evidence type="ECO:0000256" key="2">
    <source>
        <dbReference type="ARBA" id="ARBA00029447"/>
    </source>
</evidence>
<dbReference type="PROSITE" id="PS50885">
    <property type="entry name" value="HAMP"/>
    <property type="match status" value="1"/>
</dbReference>
<dbReference type="Gene3D" id="1.10.287.950">
    <property type="entry name" value="Methyl-accepting chemotaxis protein"/>
    <property type="match status" value="1"/>
</dbReference>
<dbReference type="Pfam" id="PF00672">
    <property type="entry name" value="HAMP"/>
    <property type="match status" value="1"/>
</dbReference>
<evidence type="ECO:0000313" key="8">
    <source>
        <dbReference type="Proteomes" id="UP001055156"/>
    </source>
</evidence>
<name>A0ABQ4TDL9_METOR</name>
<keyword evidence="8" id="KW-1185">Reference proteome</keyword>
<evidence type="ECO:0000256" key="4">
    <source>
        <dbReference type="SAM" id="Phobius"/>
    </source>
</evidence>
<evidence type="ECO:0000256" key="3">
    <source>
        <dbReference type="PROSITE-ProRule" id="PRU00284"/>
    </source>
</evidence>
<keyword evidence="1 3" id="KW-0807">Transducer</keyword>
<dbReference type="SMART" id="SM00304">
    <property type="entry name" value="HAMP"/>
    <property type="match status" value="1"/>
</dbReference>
<accession>A0ABQ4TDL9</accession>
<keyword evidence="4" id="KW-0812">Transmembrane</keyword>
<dbReference type="InterPro" id="IPR003660">
    <property type="entry name" value="HAMP_dom"/>
</dbReference>
<evidence type="ECO:0000313" key="7">
    <source>
        <dbReference type="EMBL" id="GJE28117.1"/>
    </source>
</evidence>
<keyword evidence="4" id="KW-1133">Transmembrane helix</keyword>
<protein>
    <recommendedName>
        <fullName evidence="9">Methyl-accepting chemotaxis protein</fullName>
    </recommendedName>
</protein>
<dbReference type="PANTHER" id="PTHR32089:SF112">
    <property type="entry name" value="LYSOZYME-LIKE PROTEIN-RELATED"/>
    <property type="match status" value="1"/>
</dbReference>
<dbReference type="RefSeq" id="WP_238311905.1">
    <property type="nucleotide sequence ID" value="NZ_BPQV01000008.1"/>
</dbReference>
<dbReference type="PANTHER" id="PTHR32089">
    <property type="entry name" value="METHYL-ACCEPTING CHEMOTAXIS PROTEIN MCPB"/>
    <property type="match status" value="1"/>
</dbReference>
<dbReference type="Gene3D" id="6.10.340.10">
    <property type="match status" value="1"/>
</dbReference>
<dbReference type="PROSITE" id="PS50111">
    <property type="entry name" value="CHEMOTAXIS_TRANSDUC_2"/>
    <property type="match status" value="1"/>
</dbReference>
<keyword evidence="4" id="KW-0472">Membrane</keyword>
<dbReference type="Pfam" id="PF00015">
    <property type="entry name" value="MCPsignal"/>
    <property type="match status" value="1"/>
</dbReference>